<evidence type="ECO:0000313" key="2">
    <source>
        <dbReference type="EMBL" id="KAE9292329.1"/>
    </source>
</evidence>
<dbReference type="AlphaFoldDB" id="A0A6G0QKW5"/>
<organism evidence="2 3">
    <name type="scientific">Phytophthora fragariae</name>
    <dbReference type="NCBI Taxonomy" id="53985"/>
    <lineage>
        <taxon>Eukaryota</taxon>
        <taxon>Sar</taxon>
        <taxon>Stramenopiles</taxon>
        <taxon>Oomycota</taxon>
        <taxon>Peronosporomycetes</taxon>
        <taxon>Peronosporales</taxon>
        <taxon>Peronosporaceae</taxon>
        <taxon>Phytophthora</taxon>
    </lineage>
</organism>
<feature type="signal peptide" evidence="1">
    <location>
        <begin position="1"/>
        <end position="19"/>
    </location>
</feature>
<keyword evidence="1" id="KW-0732">Signal</keyword>
<proteinExistence type="predicted"/>
<dbReference type="EMBL" id="QXFY01002791">
    <property type="protein sequence ID" value="KAE9292329.1"/>
    <property type="molecule type" value="Genomic_DNA"/>
</dbReference>
<feature type="chain" id="PRO_5026202601" evidence="1">
    <location>
        <begin position="20"/>
        <end position="127"/>
    </location>
</feature>
<protein>
    <submittedName>
        <fullName evidence="2">Uncharacterized protein</fullName>
    </submittedName>
</protein>
<comment type="caution">
    <text evidence="2">The sequence shown here is derived from an EMBL/GenBank/DDBJ whole genome shotgun (WGS) entry which is preliminary data.</text>
</comment>
<evidence type="ECO:0000313" key="3">
    <source>
        <dbReference type="Proteomes" id="UP000486351"/>
    </source>
</evidence>
<dbReference type="Proteomes" id="UP000486351">
    <property type="component" value="Unassembled WGS sequence"/>
</dbReference>
<name>A0A6G0QKW5_9STRA</name>
<sequence>MAWLGAALKVVSNILWSTGLDVFLSSCLGTASGPRAPPQAAAQQSAPRLQQCHLQLRYRPILLSVCCQHHPPPLHRQASLRQHPRLRRLQIWCLSLQLRRLRILHRGLICVQMQSFSTDDHQGQYEQ</sequence>
<gene>
    <name evidence="2" type="ORF">PF008_g25099</name>
</gene>
<accession>A0A6G0QKW5</accession>
<evidence type="ECO:0000256" key="1">
    <source>
        <dbReference type="SAM" id="SignalP"/>
    </source>
</evidence>
<reference evidence="2 3" key="1">
    <citation type="submission" date="2018-09" db="EMBL/GenBank/DDBJ databases">
        <title>Genomic investigation of the strawberry pathogen Phytophthora fragariae indicates pathogenicity is determined by transcriptional variation in three key races.</title>
        <authorList>
            <person name="Adams T.M."/>
            <person name="Armitage A.D."/>
            <person name="Sobczyk M.K."/>
            <person name="Bates H.J."/>
            <person name="Dunwell J.M."/>
            <person name="Nellist C.F."/>
            <person name="Harrison R.J."/>
        </authorList>
    </citation>
    <scope>NUCLEOTIDE SEQUENCE [LARGE SCALE GENOMIC DNA]</scope>
    <source>
        <strain evidence="2 3">NOV-77</strain>
    </source>
</reference>